<gene>
    <name evidence="3" type="ORF">GGR11_001900</name>
</gene>
<evidence type="ECO:0000256" key="1">
    <source>
        <dbReference type="SAM" id="MobiDB-lite"/>
    </source>
</evidence>
<dbReference type="AlphaFoldDB" id="A0A7W6A604"/>
<reference evidence="3 4" key="1">
    <citation type="submission" date="2020-08" db="EMBL/GenBank/DDBJ databases">
        <title>Genomic Encyclopedia of Type Strains, Phase IV (KMG-IV): sequencing the most valuable type-strain genomes for metagenomic binning, comparative biology and taxonomic classification.</title>
        <authorList>
            <person name="Goeker M."/>
        </authorList>
    </citation>
    <scope>NUCLEOTIDE SEQUENCE [LARGE SCALE GENOMIC DNA]</scope>
    <source>
        <strain evidence="3 4">DSM 14878</strain>
    </source>
</reference>
<dbReference type="RefSeq" id="WP_183196507.1">
    <property type="nucleotide sequence ID" value="NZ_JACIDA010000002.1"/>
</dbReference>
<evidence type="ECO:0000256" key="2">
    <source>
        <dbReference type="SAM" id="Phobius"/>
    </source>
</evidence>
<evidence type="ECO:0000313" key="4">
    <source>
        <dbReference type="Proteomes" id="UP000532936"/>
    </source>
</evidence>
<feature type="compositionally biased region" description="Polar residues" evidence="1">
    <location>
        <begin position="104"/>
        <end position="116"/>
    </location>
</feature>
<keyword evidence="2" id="KW-1133">Transmembrane helix</keyword>
<protein>
    <submittedName>
        <fullName evidence="3">Uncharacterized protein</fullName>
    </submittedName>
</protein>
<feature type="compositionally biased region" description="Low complexity" evidence="1">
    <location>
        <begin position="78"/>
        <end position="94"/>
    </location>
</feature>
<feature type="transmembrane region" description="Helical" evidence="2">
    <location>
        <begin position="34"/>
        <end position="55"/>
    </location>
</feature>
<keyword evidence="2" id="KW-0812">Transmembrane</keyword>
<sequence>MSHQDPQTKITDADRPNRPVDAQSTRQGRSGVRILWLLIISGGAAAILLLAIWAFSQGGMSSTNANDGDQAVDAGAFQGDAQTPPAADAPTGPAGEAQPAPTGETPNVNAPTAPSN</sequence>
<accession>A0A7W6A604</accession>
<feature type="compositionally biased region" description="Polar residues" evidence="1">
    <location>
        <begin position="1"/>
        <end position="10"/>
    </location>
</feature>
<evidence type="ECO:0000313" key="3">
    <source>
        <dbReference type="EMBL" id="MBB3872347.1"/>
    </source>
</evidence>
<feature type="region of interest" description="Disordered" evidence="1">
    <location>
        <begin position="1"/>
        <end position="28"/>
    </location>
</feature>
<comment type="caution">
    <text evidence="3">The sequence shown here is derived from an EMBL/GenBank/DDBJ whole genome shotgun (WGS) entry which is preliminary data.</text>
</comment>
<dbReference type="EMBL" id="JACIDA010000002">
    <property type="protein sequence ID" value="MBB3872347.1"/>
    <property type="molecule type" value="Genomic_DNA"/>
</dbReference>
<name>A0A7W6A604_9CAUL</name>
<proteinExistence type="predicted"/>
<organism evidence="3 4">
    <name type="scientific">Brevundimonas mediterranea</name>
    <dbReference type="NCBI Taxonomy" id="74329"/>
    <lineage>
        <taxon>Bacteria</taxon>
        <taxon>Pseudomonadati</taxon>
        <taxon>Pseudomonadota</taxon>
        <taxon>Alphaproteobacteria</taxon>
        <taxon>Caulobacterales</taxon>
        <taxon>Caulobacteraceae</taxon>
        <taxon>Brevundimonas</taxon>
    </lineage>
</organism>
<dbReference type="Proteomes" id="UP000532936">
    <property type="component" value="Unassembled WGS sequence"/>
</dbReference>
<keyword evidence="2" id="KW-0472">Membrane</keyword>
<feature type="region of interest" description="Disordered" evidence="1">
    <location>
        <begin position="59"/>
        <end position="116"/>
    </location>
</feature>